<dbReference type="Proteomes" id="UP001642464">
    <property type="component" value="Unassembled WGS sequence"/>
</dbReference>
<feature type="region of interest" description="Disordered" evidence="3">
    <location>
        <begin position="63"/>
        <end position="104"/>
    </location>
</feature>
<gene>
    <name evidence="5" type="ORF">SCF082_LOCUS24007</name>
</gene>
<keyword evidence="6" id="KW-1185">Reference proteome</keyword>
<sequence length="265" mass="28797">SAGAEAQVASERGHGHYAVRLGRCGVSVNAKCSCVDARTRGGLCKHAAAVALVFLQHSQDLPQMPLVSNGASSKRPRPPATPRLESPEPEEVKEPVPLKKPCFPKATPRAPSGYMARGFFLRQLQSSAMAGDHEAFANDLERMDELGEKEASALLHKAVQGQDLAGSERIIQLLLDRPDGQRVAMTGAFDELRRTPLHAAVAANRLGICRSLLQARADVAMKNGNGMTSLDLAQRRKVDTSKGDWRQHEDPVLVLLREAMKRRTT</sequence>
<evidence type="ECO:0000256" key="2">
    <source>
        <dbReference type="PROSITE-ProRule" id="PRU00325"/>
    </source>
</evidence>
<dbReference type="PROSITE" id="PS50088">
    <property type="entry name" value="ANK_REPEAT"/>
    <property type="match status" value="1"/>
</dbReference>
<dbReference type="InterPro" id="IPR002110">
    <property type="entry name" value="Ankyrin_rpt"/>
</dbReference>
<keyword evidence="2" id="KW-0862">Zinc</keyword>
<dbReference type="PROSITE" id="PS50966">
    <property type="entry name" value="ZF_SWIM"/>
    <property type="match status" value="1"/>
</dbReference>
<keyword evidence="1" id="KW-0040">ANK repeat</keyword>
<dbReference type="EMBL" id="CAXAMM010017657">
    <property type="protein sequence ID" value="CAK9041599.1"/>
    <property type="molecule type" value="Genomic_DNA"/>
</dbReference>
<keyword evidence="2" id="KW-0863">Zinc-finger</keyword>
<feature type="domain" description="SWIM-type" evidence="4">
    <location>
        <begin position="17"/>
        <end position="55"/>
    </location>
</feature>
<evidence type="ECO:0000256" key="1">
    <source>
        <dbReference type="PROSITE-ProRule" id="PRU00023"/>
    </source>
</evidence>
<protein>
    <submittedName>
        <fullName evidence="5">ANK_REP_REGION domain-containing protein</fullName>
    </submittedName>
</protein>
<dbReference type="InterPro" id="IPR007527">
    <property type="entry name" value="Znf_SWIM"/>
</dbReference>
<feature type="repeat" description="ANK" evidence="1">
    <location>
        <begin position="192"/>
        <end position="224"/>
    </location>
</feature>
<proteinExistence type="predicted"/>
<dbReference type="Pfam" id="PF13637">
    <property type="entry name" value="Ank_4"/>
    <property type="match status" value="1"/>
</dbReference>
<evidence type="ECO:0000313" key="6">
    <source>
        <dbReference type="Proteomes" id="UP001642464"/>
    </source>
</evidence>
<keyword evidence="2" id="KW-0479">Metal-binding</keyword>
<dbReference type="SUPFAM" id="SSF48403">
    <property type="entry name" value="Ankyrin repeat"/>
    <property type="match status" value="1"/>
</dbReference>
<feature type="non-terminal residue" evidence="5">
    <location>
        <position position="1"/>
    </location>
</feature>
<organism evidence="5 6">
    <name type="scientific">Durusdinium trenchii</name>
    <dbReference type="NCBI Taxonomy" id="1381693"/>
    <lineage>
        <taxon>Eukaryota</taxon>
        <taxon>Sar</taxon>
        <taxon>Alveolata</taxon>
        <taxon>Dinophyceae</taxon>
        <taxon>Suessiales</taxon>
        <taxon>Symbiodiniaceae</taxon>
        <taxon>Durusdinium</taxon>
    </lineage>
</organism>
<dbReference type="PROSITE" id="PS50297">
    <property type="entry name" value="ANK_REP_REGION"/>
    <property type="match status" value="1"/>
</dbReference>
<accession>A0ABP0LSY7</accession>
<evidence type="ECO:0000259" key="4">
    <source>
        <dbReference type="PROSITE" id="PS50966"/>
    </source>
</evidence>
<evidence type="ECO:0000313" key="5">
    <source>
        <dbReference type="EMBL" id="CAK9041599.1"/>
    </source>
</evidence>
<name>A0ABP0LSY7_9DINO</name>
<evidence type="ECO:0000256" key="3">
    <source>
        <dbReference type="SAM" id="MobiDB-lite"/>
    </source>
</evidence>
<reference evidence="5 6" key="1">
    <citation type="submission" date="2024-02" db="EMBL/GenBank/DDBJ databases">
        <authorList>
            <person name="Chen Y."/>
            <person name="Shah S."/>
            <person name="Dougan E. K."/>
            <person name="Thang M."/>
            <person name="Chan C."/>
        </authorList>
    </citation>
    <scope>NUCLEOTIDE SEQUENCE [LARGE SCALE GENOMIC DNA]</scope>
</reference>
<comment type="caution">
    <text evidence="5">The sequence shown here is derived from an EMBL/GenBank/DDBJ whole genome shotgun (WGS) entry which is preliminary data.</text>
</comment>
<dbReference type="InterPro" id="IPR036770">
    <property type="entry name" value="Ankyrin_rpt-contain_sf"/>
</dbReference>
<dbReference type="Gene3D" id="1.25.40.20">
    <property type="entry name" value="Ankyrin repeat-containing domain"/>
    <property type="match status" value="1"/>
</dbReference>
<dbReference type="Pfam" id="PF04434">
    <property type="entry name" value="SWIM"/>
    <property type="match status" value="1"/>
</dbReference>